<dbReference type="Proteomes" id="UP001219525">
    <property type="component" value="Unassembled WGS sequence"/>
</dbReference>
<reference evidence="2" key="1">
    <citation type="submission" date="2023-03" db="EMBL/GenBank/DDBJ databases">
        <title>Massive genome expansion in bonnet fungi (Mycena s.s.) driven by repeated elements and novel gene families across ecological guilds.</title>
        <authorList>
            <consortium name="Lawrence Berkeley National Laboratory"/>
            <person name="Harder C.B."/>
            <person name="Miyauchi S."/>
            <person name="Viragh M."/>
            <person name="Kuo A."/>
            <person name="Thoen E."/>
            <person name="Andreopoulos B."/>
            <person name="Lu D."/>
            <person name="Skrede I."/>
            <person name="Drula E."/>
            <person name="Henrissat B."/>
            <person name="Morin E."/>
            <person name="Kohler A."/>
            <person name="Barry K."/>
            <person name="LaButti K."/>
            <person name="Morin E."/>
            <person name="Salamov A."/>
            <person name="Lipzen A."/>
            <person name="Mereny Z."/>
            <person name="Hegedus B."/>
            <person name="Baldrian P."/>
            <person name="Stursova M."/>
            <person name="Weitz H."/>
            <person name="Taylor A."/>
            <person name="Grigoriev I.V."/>
            <person name="Nagy L.G."/>
            <person name="Martin F."/>
            <person name="Kauserud H."/>
        </authorList>
    </citation>
    <scope>NUCLEOTIDE SEQUENCE</scope>
    <source>
        <strain evidence="2">9144</strain>
    </source>
</reference>
<name>A0AAD6VQ44_9AGAR</name>
<gene>
    <name evidence="2" type="ORF">GGX14DRAFT_592539</name>
</gene>
<sequence>MAPNLPPLNVDILERRNTPLKRLQQAMGPDWDDELFEEFREAIRNHARRLGLERLKTKEKQDAQKWNMFIEALLKCDRFPALANYADHWPVTAYFNRWVYDLQASQRRQPAQPSKDVPVTEKQQDSDPDSDSGSSDIPLSRRVKEVASTRVSKRTRTSAVEDDAETAPGNPPAKRATTSGKSEITYIGKNPSNFPRPRAGSSPAQPKIGPACRDRLTVASSSGEEARTIEWPQWCVFCGQAPIVPKHCTEDMRKQFQDDIAALGIFQSLGILHDLHFQVFASLSKDKQRDFLASFVRIKFNQVKASQFFNVIDKYAAEHAGDGFSAGEITVCLRHQDEYAVDVPSELAAVLHAKGMEELGPAAVFAGITSNDEFRQVLDFKADAKNMFLGCMTGIVLSPFQKLMFEVVITPQ</sequence>
<feature type="region of interest" description="Disordered" evidence="1">
    <location>
        <begin position="106"/>
        <end position="210"/>
    </location>
</feature>
<comment type="caution">
    <text evidence="2">The sequence shown here is derived from an EMBL/GenBank/DDBJ whole genome shotgun (WGS) entry which is preliminary data.</text>
</comment>
<evidence type="ECO:0000313" key="3">
    <source>
        <dbReference type="Proteomes" id="UP001219525"/>
    </source>
</evidence>
<organism evidence="2 3">
    <name type="scientific">Mycena pura</name>
    <dbReference type="NCBI Taxonomy" id="153505"/>
    <lineage>
        <taxon>Eukaryota</taxon>
        <taxon>Fungi</taxon>
        <taxon>Dikarya</taxon>
        <taxon>Basidiomycota</taxon>
        <taxon>Agaricomycotina</taxon>
        <taxon>Agaricomycetes</taxon>
        <taxon>Agaricomycetidae</taxon>
        <taxon>Agaricales</taxon>
        <taxon>Marasmiineae</taxon>
        <taxon>Mycenaceae</taxon>
        <taxon>Mycena</taxon>
    </lineage>
</organism>
<protein>
    <submittedName>
        <fullName evidence="2">Uncharacterized protein</fullName>
    </submittedName>
</protein>
<dbReference type="AlphaFoldDB" id="A0AAD6VQ44"/>
<accession>A0AAD6VQ44</accession>
<evidence type="ECO:0000256" key="1">
    <source>
        <dbReference type="SAM" id="MobiDB-lite"/>
    </source>
</evidence>
<keyword evidence="3" id="KW-1185">Reference proteome</keyword>
<dbReference type="EMBL" id="JARJCW010000011">
    <property type="protein sequence ID" value="KAJ7219512.1"/>
    <property type="molecule type" value="Genomic_DNA"/>
</dbReference>
<evidence type="ECO:0000313" key="2">
    <source>
        <dbReference type="EMBL" id="KAJ7219512.1"/>
    </source>
</evidence>
<proteinExistence type="predicted"/>